<dbReference type="Proteomes" id="UP001337655">
    <property type="component" value="Unassembled WGS sequence"/>
</dbReference>
<organism evidence="2 3">
    <name type="scientific">Saxophila tyrrhenica</name>
    <dbReference type="NCBI Taxonomy" id="1690608"/>
    <lineage>
        <taxon>Eukaryota</taxon>
        <taxon>Fungi</taxon>
        <taxon>Dikarya</taxon>
        <taxon>Ascomycota</taxon>
        <taxon>Pezizomycotina</taxon>
        <taxon>Dothideomycetes</taxon>
        <taxon>Dothideomycetidae</taxon>
        <taxon>Mycosphaerellales</taxon>
        <taxon>Extremaceae</taxon>
        <taxon>Saxophila</taxon>
    </lineage>
</organism>
<protein>
    <submittedName>
        <fullName evidence="2">Uncharacterized protein</fullName>
    </submittedName>
</protein>
<feature type="region of interest" description="Disordered" evidence="1">
    <location>
        <begin position="1"/>
        <end position="30"/>
    </location>
</feature>
<reference evidence="2 3" key="1">
    <citation type="submission" date="2023-08" db="EMBL/GenBank/DDBJ databases">
        <title>Black Yeasts Isolated from many extreme environments.</title>
        <authorList>
            <person name="Coleine C."/>
            <person name="Stajich J.E."/>
            <person name="Selbmann L."/>
        </authorList>
    </citation>
    <scope>NUCLEOTIDE SEQUENCE [LARGE SCALE GENOMIC DNA]</scope>
    <source>
        <strain evidence="2 3">CCFEE 5935</strain>
    </source>
</reference>
<dbReference type="EMBL" id="JAVRRT010000006">
    <property type="protein sequence ID" value="KAK5171092.1"/>
    <property type="molecule type" value="Genomic_DNA"/>
</dbReference>
<comment type="caution">
    <text evidence="2">The sequence shown here is derived from an EMBL/GenBank/DDBJ whole genome shotgun (WGS) entry which is preliminary data.</text>
</comment>
<keyword evidence="3" id="KW-1185">Reference proteome</keyword>
<gene>
    <name evidence="2" type="ORF">LTR77_004236</name>
</gene>
<sequence length="78" mass="8921">MERCHDRLHGTVPLLQQRDEAERPAHSRPRYPARQLVTMRVDHKDHEGCKTFTPLANFPPTDQGHHAATLAHAFCIDS</sequence>
<evidence type="ECO:0000313" key="3">
    <source>
        <dbReference type="Proteomes" id="UP001337655"/>
    </source>
</evidence>
<proteinExistence type="predicted"/>
<dbReference type="RefSeq" id="XP_064660120.1">
    <property type="nucleotide sequence ID" value="XM_064801490.1"/>
</dbReference>
<evidence type="ECO:0000313" key="2">
    <source>
        <dbReference type="EMBL" id="KAK5171092.1"/>
    </source>
</evidence>
<dbReference type="GeneID" id="89925582"/>
<dbReference type="AlphaFoldDB" id="A0AAV9PC79"/>
<accession>A0AAV9PC79</accession>
<evidence type="ECO:0000256" key="1">
    <source>
        <dbReference type="SAM" id="MobiDB-lite"/>
    </source>
</evidence>
<name>A0AAV9PC79_9PEZI</name>